<evidence type="ECO:0000256" key="16">
    <source>
        <dbReference type="RuleBase" id="RU363127"/>
    </source>
</evidence>
<dbReference type="EC" id="2.4.1.135" evidence="3 16"/>
<dbReference type="AlphaFoldDB" id="W6U3L4"/>
<evidence type="ECO:0000256" key="6">
    <source>
        <dbReference type="ARBA" id="ARBA00022723"/>
    </source>
</evidence>
<dbReference type="GO" id="GO:0050650">
    <property type="term" value="P:chondroitin sulfate proteoglycan biosynthetic process"/>
    <property type="evidence" value="ECO:0007669"/>
    <property type="project" value="TreeGrafter"/>
</dbReference>
<comment type="catalytic activity">
    <reaction evidence="12 16">
        <text>3-O-(beta-D-galactosyl-(1-&gt;3)-beta-D-galactosyl-(1-&gt;4)-beta-D-xylosyl)-L-seryl-[protein] + UDP-alpha-D-glucuronate = 3-O-(beta-D-GlcA-(1-&gt;3)-beta-D-Gal-(1-&gt;3)-beta-D-Gal-(1-&gt;4)-beta-D-Xyl)-L-seryl-[protein] + UDP + H(+)</text>
        <dbReference type="Rhea" id="RHEA:24168"/>
        <dbReference type="Rhea" id="RHEA-COMP:12571"/>
        <dbReference type="Rhea" id="RHEA-COMP:12573"/>
        <dbReference type="ChEBI" id="CHEBI:15378"/>
        <dbReference type="ChEBI" id="CHEBI:58052"/>
        <dbReference type="ChEBI" id="CHEBI:58223"/>
        <dbReference type="ChEBI" id="CHEBI:132090"/>
        <dbReference type="ChEBI" id="CHEBI:132093"/>
        <dbReference type="EC" id="2.4.1.135"/>
    </reaction>
</comment>
<feature type="active site" description="Proton donor/acceptor" evidence="13">
    <location>
        <position position="217"/>
    </location>
</feature>
<dbReference type="PANTHER" id="PTHR10896">
    <property type="entry name" value="GALACTOSYLGALACTOSYLXYLOSYLPROTEIN 3-BETA-GLUCURONOSYLTRANSFERASE BETA-1,3-GLUCURONYLTRANSFERASE"/>
    <property type="match status" value="1"/>
</dbReference>
<dbReference type="FunFam" id="3.90.550.10:FF:000044">
    <property type="entry name" value="Galactosylgalactosylxylosylprotein 3-beta-glucuronosyltransferase"/>
    <property type="match status" value="1"/>
</dbReference>
<evidence type="ECO:0000256" key="15">
    <source>
        <dbReference type="PIRSR" id="PIRSR605027-4"/>
    </source>
</evidence>
<keyword evidence="8" id="KW-1133">Transmembrane helix</keyword>
<dbReference type="PANTHER" id="PTHR10896:SF65">
    <property type="entry name" value="GALACTOSYLGALACTOSYLXYLOSYLPROTEIN 3-BETA-GLUCURONOSYLTRANSFERASE 3"/>
    <property type="match status" value="1"/>
</dbReference>
<dbReference type="SUPFAM" id="SSF53448">
    <property type="entry name" value="Nucleotide-diphospho-sugar transferases"/>
    <property type="match status" value="1"/>
</dbReference>
<evidence type="ECO:0000256" key="4">
    <source>
        <dbReference type="ARBA" id="ARBA00022679"/>
    </source>
</evidence>
<dbReference type="UniPathway" id="UPA00378"/>
<evidence type="ECO:0000256" key="3">
    <source>
        <dbReference type="ARBA" id="ARBA00012641"/>
    </source>
</evidence>
<dbReference type="Pfam" id="PF03360">
    <property type="entry name" value="Glyco_transf_43"/>
    <property type="match status" value="1"/>
</dbReference>
<dbReference type="GO" id="GO:0005975">
    <property type="term" value="P:carbohydrate metabolic process"/>
    <property type="evidence" value="ECO:0007669"/>
    <property type="project" value="TreeGrafter"/>
</dbReference>
<keyword evidence="11 14" id="KW-0464">Manganese</keyword>
<name>W6U3L4_ECHGR</name>
<evidence type="ECO:0000256" key="1">
    <source>
        <dbReference type="ARBA" id="ARBA00004606"/>
    </source>
</evidence>
<dbReference type="GeneID" id="36345133"/>
<keyword evidence="4 16" id="KW-0808">Transferase</keyword>
<keyword evidence="7 16" id="KW-0735">Signal-anchor</keyword>
<dbReference type="OrthoDB" id="675023at2759"/>
<dbReference type="KEGG" id="egl:EGR_09418"/>
<keyword evidence="16" id="KW-0333">Golgi apparatus</keyword>
<dbReference type="Proteomes" id="UP000019149">
    <property type="component" value="Unassembled WGS sequence"/>
</dbReference>
<evidence type="ECO:0000313" key="18">
    <source>
        <dbReference type="Proteomes" id="UP000019149"/>
    </source>
</evidence>
<sequence>MGRILILVLLLTFIYAITLAIRRYHRKTIFVITPTYSRPNQKPELVRLCTVLCTARDVHWIVIEDARNKSRALAQFLEDCGLPYTHLNAPTISNTSRIRGSAQRNEALKWLRTNFRPMRKSGVVYFADDDNTYHPELFDEMRTLENGATWPVGLIADSDWEGCITDPNDRKKISDFWSNYAPDRNFPIDMAAFAVNLNLILEHSNALFDDKAVGVQEGLILTGLGFKNAYELEPKADGCRKILVWHTKSTKQEVKVNGPATIKNML</sequence>
<evidence type="ECO:0000256" key="14">
    <source>
        <dbReference type="PIRSR" id="PIRSR605027-3"/>
    </source>
</evidence>
<protein>
    <recommendedName>
        <fullName evidence="3 16">Galactosylgalactosylxylosylprotein 3-beta-glucuronosyltransferase</fullName>
        <ecNumber evidence="3 16">2.4.1.135</ecNumber>
    </recommendedName>
</protein>
<evidence type="ECO:0000256" key="2">
    <source>
        <dbReference type="ARBA" id="ARBA00007706"/>
    </source>
</evidence>
<comment type="pathway">
    <text evidence="16">Protein modification; protein glycosylation.</text>
</comment>
<accession>W6U3L4</accession>
<dbReference type="InterPro" id="IPR005027">
    <property type="entry name" value="Glyco_trans_43"/>
</dbReference>
<dbReference type="OMA" id="KGLNYTH"/>
<comment type="subcellular location">
    <subcellularLocation>
        <location evidence="16">Golgi apparatus membrane</location>
        <topology evidence="16">Single-pass type II membrane protein</topology>
    </subcellularLocation>
    <subcellularLocation>
        <location evidence="1">Membrane</location>
        <topology evidence="1">Single-pass type II membrane protein</topology>
    </subcellularLocation>
</comment>
<evidence type="ECO:0000256" key="5">
    <source>
        <dbReference type="ARBA" id="ARBA00022692"/>
    </source>
</evidence>
<dbReference type="EMBL" id="APAU02000147">
    <property type="protein sequence ID" value="EUB55705.1"/>
    <property type="molecule type" value="Genomic_DNA"/>
</dbReference>
<dbReference type="CTD" id="36345133"/>
<comment type="caution">
    <text evidence="17">The sequence shown here is derived from an EMBL/GenBank/DDBJ whole genome shotgun (WGS) entry which is preliminary data.</text>
</comment>
<dbReference type="InterPro" id="IPR029044">
    <property type="entry name" value="Nucleotide-diphossugar_trans"/>
</dbReference>
<organism evidence="17 18">
    <name type="scientific">Echinococcus granulosus</name>
    <name type="common">Hydatid tapeworm</name>
    <dbReference type="NCBI Taxonomy" id="6210"/>
    <lineage>
        <taxon>Eukaryota</taxon>
        <taxon>Metazoa</taxon>
        <taxon>Spiralia</taxon>
        <taxon>Lophotrochozoa</taxon>
        <taxon>Platyhelminthes</taxon>
        <taxon>Cestoda</taxon>
        <taxon>Eucestoda</taxon>
        <taxon>Cyclophyllidea</taxon>
        <taxon>Taeniidae</taxon>
        <taxon>Echinococcus</taxon>
        <taxon>Echinococcus granulosus group</taxon>
    </lineage>
</organism>
<keyword evidence="6 14" id="KW-0479">Metal-binding</keyword>
<evidence type="ECO:0000256" key="7">
    <source>
        <dbReference type="ARBA" id="ARBA00022968"/>
    </source>
</evidence>
<keyword evidence="10" id="KW-0325">Glycoprotein</keyword>
<evidence type="ECO:0000256" key="10">
    <source>
        <dbReference type="ARBA" id="ARBA00023180"/>
    </source>
</evidence>
<keyword evidence="18" id="KW-1185">Reference proteome</keyword>
<evidence type="ECO:0000256" key="11">
    <source>
        <dbReference type="ARBA" id="ARBA00023211"/>
    </source>
</evidence>
<dbReference type="RefSeq" id="XP_024346901.1">
    <property type="nucleotide sequence ID" value="XM_024498667.1"/>
</dbReference>
<dbReference type="GO" id="GO:0015018">
    <property type="term" value="F:galactosylgalactosylxylosylprotein 3-beta-glucuronosyltransferase activity"/>
    <property type="evidence" value="ECO:0007669"/>
    <property type="project" value="UniProtKB-UniRule"/>
</dbReference>
<feature type="binding site" evidence="14">
    <location>
        <position position="130"/>
    </location>
    <ligand>
        <name>Mn(2+)</name>
        <dbReference type="ChEBI" id="CHEBI:29035"/>
    </ligand>
</feature>
<feature type="site" description="Interaction with galactose moiety of substrate glycoprotein" evidence="15">
    <location>
        <position position="161"/>
    </location>
</feature>
<reference evidence="17 18" key="1">
    <citation type="journal article" date="2013" name="Nat. Genet.">
        <title>The genome of the hydatid tapeworm Echinococcus granulosus.</title>
        <authorList>
            <person name="Zheng H."/>
            <person name="Zhang W."/>
            <person name="Zhang L."/>
            <person name="Zhang Z."/>
            <person name="Li J."/>
            <person name="Lu G."/>
            <person name="Zhu Y."/>
            <person name="Wang Y."/>
            <person name="Huang Y."/>
            <person name="Liu J."/>
            <person name="Kang H."/>
            <person name="Chen J."/>
            <person name="Wang L."/>
            <person name="Chen A."/>
            <person name="Yu S."/>
            <person name="Gao Z."/>
            <person name="Jin L."/>
            <person name="Gu W."/>
            <person name="Wang Z."/>
            <person name="Zhao L."/>
            <person name="Shi B."/>
            <person name="Wen H."/>
            <person name="Lin R."/>
            <person name="Jones M.K."/>
            <person name="Brejova B."/>
            <person name="Vinar T."/>
            <person name="Zhao G."/>
            <person name="McManus D.P."/>
            <person name="Chen Z."/>
            <person name="Zhou Y."/>
            <person name="Wang S."/>
        </authorList>
    </citation>
    <scope>NUCLEOTIDE SEQUENCE [LARGE SCALE GENOMIC DNA]</scope>
</reference>
<evidence type="ECO:0000256" key="12">
    <source>
        <dbReference type="ARBA" id="ARBA00047979"/>
    </source>
</evidence>
<proteinExistence type="inferred from homology"/>
<dbReference type="Gene3D" id="3.90.550.10">
    <property type="entry name" value="Spore Coat Polysaccharide Biosynthesis Protein SpsA, Chain A"/>
    <property type="match status" value="1"/>
</dbReference>
<dbReference type="GO" id="GO:0046872">
    <property type="term" value="F:metal ion binding"/>
    <property type="evidence" value="ECO:0007669"/>
    <property type="project" value="UniProtKB-KW"/>
</dbReference>
<keyword evidence="5" id="KW-0812">Transmembrane</keyword>
<comment type="cofactor">
    <cofactor evidence="14 16">
        <name>Mn(2+)</name>
        <dbReference type="ChEBI" id="CHEBI:29035"/>
    </cofactor>
</comment>
<gene>
    <name evidence="17" type="ORF">EGR_09418</name>
</gene>
<evidence type="ECO:0000256" key="8">
    <source>
        <dbReference type="ARBA" id="ARBA00022989"/>
    </source>
</evidence>
<dbReference type="GO" id="GO:0000139">
    <property type="term" value="C:Golgi membrane"/>
    <property type="evidence" value="ECO:0007669"/>
    <property type="project" value="UniProtKB-SubCell"/>
</dbReference>
<comment type="similarity">
    <text evidence="2 16">Belongs to the glycosyltransferase 43 family.</text>
</comment>
<evidence type="ECO:0000256" key="13">
    <source>
        <dbReference type="PIRSR" id="PIRSR605027-1"/>
    </source>
</evidence>
<evidence type="ECO:0000256" key="9">
    <source>
        <dbReference type="ARBA" id="ARBA00023136"/>
    </source>
</evidence>
<evidence type="ECO:0000313" key="17">
    <source>
        <dbReference type="EMBL" id="EUB55705.1"/>
    </source>
</evidence>
<dbReference type="CDD" id="cd00218">
    <property type="entry name" value="GlcAT-I"/>
    <property type="match status" value="1"/>
</dbReference>
<keyword evidence="9" id="KW-0472">Membrane</keyword>